<dbReference type="Pfam" id="PF00005">
    <property type="entry name" value="ABC_tran"/>
    <property type="match status" value="1"/>
</dbReference>
<feature type="transmembrane region" description="Helical" evidence="9">
    <location>
        <begin position="73"/>
        <end position="91"/>
    </location>
</feature>
<organism evidence="12 13">
    <name type="scientific">Clostridium chauvoei JF4335</name>
    <dbReference type="NCBI Taxonomy" id="1351755"/>
    <lineage>
        <taxon>Bacteria</taxon>
        <taxon>Bacillati</taxon>
        <taxon>Bacillota</taxon>
        <taxon>Clostridia</taxon>
        <taxon>Eubacteriales</taxon>
        <taxon>Clostridiaceae</taxon>
        <taxon>Clostridium</taxon>
    </lineage>
</organism>
<protein>
    <submittedName>
        <fullName evidence="12">Putative ABC transporter, permease/ATP-binding protein</fullName>
    </submittedName>
</protein>
<feature type="transmembrane region" description="Helical" evidence="9">
    <location>
        <begin position="180"/>
        <end position="200"/>
    </location>
</feature>
<keyword evidence="13" id="KW-1185">Reference proteome</keyword>
<dbReference type="InterPro" id="IPR003593">
    <property type="entry name" value="AAA+_ATPase"/>
</dbReference>
<dbReference type="InterPro" id="IPR039421">
    <property type="entry name" value="Type_1_exporter"/>
</dbReference>
<dbReference type="Pfam" id="PF00664">
    <property type="entry name" value="ABC_membrane"/>
    <property type="match status" value="1"/>
</dbReference>
<evidence type="ECO:0000256" key="2">
    <source>
        <dbReference type="ARBA" id="ARBA00022448"/>
    </source>
</evidence>
<dbReference type="Gene3D" id="3.40.50.300">
    <property type="entry name" value="P-loop containing nucleotide triphosphate hydrolases"/>
    <property type="match status" value="1"/>
</dbReference>
<sequence length="599" mass="67016">MMINKRLINLCDESKKYVLLTVLVNWIAILCNILIVLLIGKFINRIYLGEEIILTSSSKVINALSDFDMGHNLSLLGAIGIIITLLVIRYISNLYYGKFSYLASANARVTLRELIYKKLLSLGTNYNEVESTSSLVQVTVEGVEALEVYFGKYLPQFFYSILAPVTLFVFLSFISFKAAIVFMLCVPLIPLSIIAIMKFAKRILKNYWKSYSNLGDVFLENLQGLTTLKVFDRDGERHNKMNEEAEGFRKITMKVLSMQLNSINIMDLIAFGGAALGTIVALIQFKNGELLIGNLLVIILLSSEFFIPLRLLGSFFHIAMNGMAASDRIFALLDSEERTKNLVDTDKKLDNITISLKNVDFSYDGKRKVLENINMEIKNKGLVAIVGESGSGKSTIASLILNSYVVNNGEIKFNDINVNNIALDTIYNKLSLISTNSYIFNGSILDNLLMGNGKVTNEEIEIALKTARLYGFVSSLKDGLSTNVGEGGSLLSGGQKQRLALARAILANREIMIFDEATSNIDVESEEDIWKAIYELAKTKTIIVISHRLANVVDAENIYVMKKGKVVESGNHKELYKNKNTYYEMINTQRELEEIRVVI</sequence>
<dbReference type="PANTHER" id="PTHR43394">
    <property type="entry name" value="ATP-DEPENDENT PERMEASE MDL1, MITOCHONDRIAL"/>
    <property type="match status" value="1"/>
</dbReference>
<accession>A0A1U6JL00</accession>
<evidence type="ECO:0000256" key="8">
    <source>
        <dbReference type="ARBA" id="ARBA00023136"/>
    </source>
</evidence>
<dbReference type="SUPFAM" id="SSF52540">
    <property type="entry name" value="P-loop containing nucleoside triphosphate hydrolases"/>
    <property type="match status" value="1"/>
</dbReference>
<feature type="transmembrane region" description="Helical" evidence="9">
    <location>
        <begin position="20"/>
        <end position="40"/>
    </location>
</feature>
<dbReference type="InterPro" id="IPR036640">
    <property type="entry name" value="ABC1_TM_sf"/>
</dbReference>
<dbReference type="SMART" id="SM00382">
    <property type="entry name" value="AAA"/>
    <property type="match status" value="1"/>
</dbReference>
<dbReference type="Gene3D" id="1.20.1560.10">
    <property type="entry name" value="ABC transporter type 1, transmembrane domain"/>
    <property type="match status" value="1"/>
</dbReference>
<dbReference type="FunFam" id="3.40.50.300:FF:000854">
    <property type="entry name" value="Multidrug ABC transporter ATP-binding protein"/>
    <property type="match status" value="1"/>
</dbReference>
<evidence type="ECO:0000313" key="12">
    <source>
        <dbReference type="EMBL" id="SLK20787.1"/>
    </source>
</evidence>
<evidence type="ECO:0000256" key="6">
    <source>
        <dbReference type="ARBA" id="ARBA00022840"/>
    </source>
</evidence>
<keyword evidence="7 9" id="KW-1133">Transmembrane helix</keyword>
<feature type="transmembrane region" description="Helical" evidence="9">
    <location>
        <begin position="157"/>
        <end position="174"/>
    </location>
</feature>
<feature type="transmembrane region" description="Helical" evidence="9">
    <location>
        <begin position="263"/>
        <end position="285"/>
    </location>
</feature>
<keyword evidence="4 9" id="KW-0812">Transmembrane</keyword>
<evidence type="ECO:0000256" key="3">
    <source>
        <dbReference type="ARBA" id="ARBA00022475"/>
    </source>
</evidence>
<dbReference type="PROSITE" id="PS50929">
    <property type="entry name" value="ABC_TM1F"/>
    <property type="match status" value="1"/>
</dbReference>
<evidence type="ECO:0000256" key="5">
    <source>
        <dbReference type="ARBA" id="ARBA00022741"/>
    </source>
</evidence>
<dbReference type="EMBL" id="LT799839">
    <property type="protein sequence ID" value="SLK20787.1"/>
    <property type="molecule type" value="Genomic_DNA"/>
</dbReference>
<dbReference type="PROSITE" id="PS50893">
    <property type="entry name" value="ABC_TRANSPORTER_2"/>
    <property type="match status" value="1"/>
</dbReference>
<keyword evidence="3" id="KW-1003">Cell membrane</keyword>
<evidence type="ECO:0000313" key="13">
    <source>
        <dbReference type="Proteomes" id="UP000190476"/>
    </source>
</evidence>
<dbReference type="SUPFAM" id="SSF90123">
    <property type="entry name" value="ABC transporter transmembrane region"/>
    <property type="match status" value="1"/>
</dbReference>
<feature type="domain" description="ABC transporter" evidence="10">
    <location>
        <begin position="354"/>
        <end position="588"/>
    </location>
</feature>
<dbReference type="GO" id="GO:0016887">
    <property type="term" value="F:ATP hydrolysis activity"/>
    <property type="evidence" value="ECO:0007669"/>
    <property type="project" value="InterPro"/>
</dbReference>
<dbReference type="RefSeq" id="WP_079481532.1">
    <property type="nucleotide sequence ID" value="NZ_CBML010000006.1"/>
</dbReference>
<evidence type="ECO:0000259" key="10">
    <source>
        <dbReference type="PROSITE" id="PS50893"/>
    </source>
</evidence>
<dbReference type="GeneID" id="66302288"/>
<evidence type="ECO:0000256" key="1">
    <source>
        <dbReference type="ARBA" id="ARBA00004651"/>
    </source>
</evidence>
<evidence type="ECO:0000256" key="7">
    <source>
        <dbReference type="ARBA" id="ARBA00022989"/>
    </source>
</evidence>
<dbReference type="STRING" id="1351755.CCH01_19740"/>
<keyword evidence="6 12" id="KW-0067">ATP-binding</keyword>
<dbReference type="InterPro" id="IPR011527">
    <property type="entry name" value="ABC1_TM_dom"/>
</dbReference>
<dbReference type="AlphaFoldDB" id="A0A1U6JL00"/>
<dbReference type="PANTHER" id="PTHR43394:SF1">
    <property type="entry name" value="ATP-BINDING CASSETTE SUB-FAMILY B MEMBER 10, MITOCHONDRIAL"/>
    <property type="match status" value="1"/>
</dbReference>
<evidence type="ECO:0000256" key="4">
    <source>
        <dbReference type="ARBA" id="ARBA00022692"/>
    </source>
</evidence>
<feature type="domain" description="ABC transmembrane type-1" evidence="11">
    <location>
        <begin position="19"/>
        <end position="321"/>
    </location>
</feature>
<dbReference type="InterPro" id="IPR003439">
    <property type="entry name" value="ABC_transporter-like_ATP-bd"/>
</dbReference>
<reference evidence="13" key="1">
    <citation type="submission" date="2017-03" db="EMBL/GenBank/DDBJ databases">
        <authorList>
            <person name="Falquet L."/>
            <person name="Falquet L."/>
        </authorList>
    </citation>
    <scope>NUCLEOTIDE SEQUENCE [LARGE SCALE GENOMIC DNA]</scope>
</reference>
<comment type="subcellular location">
    <subcellularLocation>
        <location evidence="1">Cell membrane</location>
        <topology evidence="1">Multi-pass membrane protein</topology>
    </subcellularLocation>
</comment>
<dbReference type="CDD" id="cd18781">
    <property type="entry name" value="ABC_6TM_AarD_CydDC_like"/>
    <property type="match status" value="1"/>
</dbReference>
<evidence type="ECO:0000259" key="11">
    <source>
        <dbReference type="PROSITE" id="PS50929"/>
    </source>
</evidence>
<dbReference type="GO" id="GO:0005524">
    <property type="term" value="F:ATP binding"/>
    <property type="evidence" value="ECO:0007669"/>
    <property type="project" value="UniProtKB-KW"/>
</dbReference>
<keyword evidence="8 9" id="KW-0472">Membrane</keyword>
<dbReference type="OrthoDB" id="9762778at2"/>
<keyword evidence="2" id="KW-0813">Transport</keyword>
<dbReference type="PROSITE" id="PS00211">
    <property type="entry name" value="ABC_TRANSPORTER_1"/>
    <property type="match status" value="1"/>
</dbReference>
<feature type="transmembrane region" description="Helical" evidence="9">
    <location>
        <begin position="291"/>
        <end position="313"/>
    </location>
</feature>
<dbReference type="Proteomes" id="UP000190476">
    <property type="component" value="Chromosome I"/>
</dbReference>
<evidence type="ECO:0000256" key="9">
    <source>
        <dbReference type="SAM" id="Phobius"/>
    </source>
</evidence>
<keyword evidence="5" id="KW-0547">Nucleotide-binding</keyword>
<name>A0A1U6JL00_9CLOT</name>
<proteinExistence type="predicted"/>
<dbReference type="GO" id="GO:0005886">
    <property type="term" value="C:plasma membrane"/>
    <property type="evidence" value="ECO:0007669"/>
    <property type="project" value="UniProtKB-SubCell"/>
</dbReference>
<dbReference type="InterPro" id="IPR027417">
    <property type="entry name" value="P-loop_NTPase"/>
</dbReference>
<dbReference type="GO" id="GO:0015421">
    <property type="term" value="F:ABC-type oligopeptide transporter activity"/>
    <property type="evidence" value="ECO:0007669"/>
    <property type="project" value="TreeGrafter"/>
</dbReference>
<gene>
    <name evidence="12" type="ORF">CCH01_19740</name>
</gene>
<dbReference type="InterPro" id="IPR017871">
    <property type="entry name" value="ABC_transporter-like_CS"/>
</dbReference>